<feature type="compositionally biased region" description="Basic residues" evidence="1">
    <location>
        <begin position="194"/>
        <end position="204"/>
    </location>
</feature>
<proteinExistence type="predicted"/>
<dbReference type="Proteomes" id="UP000070444">
    <property type="component" value="Unassembled WGS sequence"/>
</dbReference>
<dbReference type="GO" id="GO:0006396">
    <property type="term" value="P:RNA processing"/>
    <property type="evidence" value="ECO:0007669"/>
    <property type="project" value="InterPro"/>
</dbReference>
<evidence type="ECO:0000313" key="3">
    <source>
        <dbReference type="Proteomes" id="UP000070444"/>
    </source>
</evidence>
<feature type="compositionally biased region" description="Polar residues" evidence="1">
    <location>
        <begin position="161"/>
        <end position="174"/>
    </location>
</feature>
<evidence type="ECO:0000313" key="2">
    <source>
        <dbReference type="EMBL" id="KXN71406.1"/>
    </source>
</evidence>
<reference evidence="2 3" key="1">
    <citation type="journal article" date="2015" name="Genome Biol. Evol.">
        <title>Phylogenomic analyses indicate that early fungi evolved digesting cell walls of algal ancestors of land plants.</title>
        <authorList>
            <person name="Chang Y."/>
            <person name="Wang S."/>
            <person name="Sekimoto S."/>
            <person name="Aerts A.L."/>
            <person name="Choi C."/>
            <person name="Clum A."/>
            <person name="LaButti K.M."/>
            <person name="Lindquist E.A."/>
            <person name="Yee Ngan C."/>
            <person name="Ohm R.A."/>
            <person name="Salamov A.A."/>
            <person name="Grigoriev I.V."/>
            <person name="Spatafora J.W."/>
            <person name="Berbee M.L."/>
        </authorList>
    </citation>
    <scope>NUCLEOTIDE SEQUENCE [LARGE SCALE GENOMIC DNA]</scope>
    <source>
        <strain evidence="2 3">NRRL 28638</strain>
    </source>
</reference>
<keyword evidence="3" id="KW-1185">Reference proteome</keyword>
<accession>A0A137P8S3</accession>
<name>A0A137P8S3_CONC2</name>
<dbReference type="InterPro" id="IPR007175">
    <property type="entry name" value="Rpr2/Snm1/Rpp21"/>
</dbReference>
<evidence type="ECO:0000256" key="1">
    <source>
        <dbReference type="SAM" id="MobiDB-lite"/>
    </source>
</evidence>
<dbReference type="Pfam" id="PF04032">
    <property type="entry name" value="Rpr2"/>
    <property type="match status" value="1"/>
</dbReference>
<gene>
    <name evidence="2" type="ORF">CONCODRAFT_5944</name>
</gene>
<dbReference type="AlphaFoldDB" id="A0A137P8S3"/>
<organism evidence="2 3">
    <name type="scientific">Conidiobolus coronatus (strain ATCC 28846 / CBS 209.66 / NRRL 28638)</name>
    <name type="common">Delacroixia coronata</name>
    <dbReference type="NCBI Taxonomy" id="796925"/>
    <lineage>
        <taxon>Eukaryota</taxon>
        <taxon>Fungi</taxon>
        <taxon>Fungi incertae sedis</taxon>
        <taxon>Zoopagomycota</taxon>
        <taxon>Entomophthoromycotina</taxon>
        <taxon>Entomophthoromycetes</taxon>
        <taxon>Entomophthorales</taxon>
        <taxon>Ancylistaceae</taxon>
        <taxon>Conidiobolus</taxon>
    </lineage>
</organism>
<dbReference type="EMBL" id="KQ964476">
    <property type="protein sequence ID" value="KXN71406.1"/>
    <property type="molecule type" value="Genomic_DNA"/>
</dbReference>
<feature type="region of interest" description="Disordered" evidence="1">
    <location>
        <begin position="155"/>
        <end position="223"/>
    </location>
</feature>
<sequence length="234" mass="25917">MSNGNSLQLNQLTKLSSAIASLSPELSRYYLLNRADCTANSLKASNHKLNYCKVCYSSLIPGKNAKVAINSNTKPNNNAVLNLQIDPPIKVDKSEKKLMQVKKKKQSNNNLQNFIEYKCEHCEQSSLLRGLSKSSKSELKSQFKKLKLAAKLEKEVKSNEKTINNQTSQLKANANTNTNIPPKSNTNNSNTSSKSKKPVKKKTTTLKSLLAKKDDDSTSNSSTNFSLDDFLSNL</sequence>
<protein>
    <submittedName>
        <fullName evidence="2">Uncharacterized protein</fullName>
    </submittedName>
</protein>
<feature type="compositionally biased region" description="Low complexity" evidence="1">
    <location>
        <begin position="175"/>
        <end position="193"/>
    </location>
</feature>